<organism evidence="1 2">
    <name type="scientific">Streptomyces atratus</name>
    <dbReference type="NCBI Taxonomy" id="1893"/>
    <lineage>
        <taxon>Bacteria</taxon>
        <taxon>Bacillati</taxon>
        <taxon>Actinomycetota</taxon>
        <taxon>Actinomycetes</taxon>
        <taxon>Kitasatosporales</taxon>
        <taxon>Streptomycetaceae</taxon>
        <taxon>Streptomyces</taxon>
    </lineage>
</organism>
<evidence type="ECO:0000313" key="2">
    <source>
        <dbReference type="Proteomes" id="UP000181909"/>
    </source>
</evidence>
<protein>
    <submittedName>
        <fullName evidence="1">Uncharacterized protein</fullName>
    </submittedName>
</protein>
<reference evidence="1 2" key="1">
    <citation type="submission" date="2016-11" db="EMBL/GenBank/DDBJ databases">
        <authorList>
            <person name="Jaros S."/>
            <person name="Januszkiewicz K."/>
            <person name="Wedrychowicz H."/>
        </authorList>
    </citation>
    <scope>NUCLEOTIDE SEQUENCE [LARGE SCALE GENOMIC DNA]</scope>
    <source>
        <strain evidence="1 2">OK807</strain>
    </source>
</reference>
<dbReference type="EMBL" id="FPJO01000001">
    <property type="protein sequence ID" value="SFX12462.1"/>
    <property type="molecule type" value="Genomic_DNA"/>
</dbReference>
<sequence>MDGGRGLWALPPFRTREISRARGHGAVREHVRVRGPLVGASSVAQLGESLAAVDLELTAEQRAAPAAAH</sequence>
<accession>A0A1K1UHZ5</accession>
<proteinExistence type="predicted"/>
<dbReference type="Proteomes" id="UP000181909">
    <property type="component" value="Unassembled WGS sequence"/>
</dbReference>
<dbReference type="STRING" id="1893.SAMN02787144_1001571"/>
<dbReference type="AlphaFoldDB" id="A0A1K1UHZ5"/>
<name>A0A1K1UHZ5_STRAR</name>
<evidence type="ECO:0000313" key="1">
    <source>
        <dbReference type="EMBL" id="SFX12462.1"/>
    </source>
</evidence>
<gene>
    <name evidence="1" type="ORF">SAMN02787144_1001571</name>
</gene>